<evidence type="ECO:0000256" key="4">
    <source>
        <dbReference type="SAM" id="MobiDB-lite"/>
    </source>
</evidence>
<dbReference type="PROSITE" id="PS51904">
    <property type="entry name" value="GLYCOSYL_HYDROL_F25_2"/>
    <property type="match status" value="1"/>
</dbReference>
<dbReference type="Gene3D" id="3.20.20.80">
    <property type="entry name" value="Glycosidases"/>
    <property type="match status" value="1"/>
</dbReference>
<evidence type="ECO:0000313" key="6">
    <source>
        <dbReference type="EMBL" id="GCA66096.1"/>
    </source>
</evidence>
<dbReference type="GO" id="GO:0003796">
    <property type="term" value="F:lysozyme activity"/>
    <property type="evidence" value="ECO:0007669"/>
    <property type="project" value="InterPro"/>
</dbReference>
<dbReference type="EMBL" id="BHGK01000001">
    <property type="protein sequence ID" value="GCA66096.1"/>
    <property type="molecule type" value="Genomic_DNA"/>
</dbReference>
<name>A0A391P291_9FIRM</name>
<dbReference type="Pfam" id="PF07538">
    <property type="entry name" value="ChW"/>
    <property type="match status" value="12"/>
</dbReference>
<dbReference type="SMART" id="SM00641">
    <property type="entry name" value="Glyco_25"/>
    <property type="match status" value="1"/>
</dbReference>
<dbReference type="InterPro" id="IPR017853">
    <property type="entry name" value="GH"/>
</dbReference>
<evidence type="ECO:0000256" key="3">
    <source>
        <dbReference type="ARBA" id="ARBA00023295"/>
    </source>
</evidence>
<comment type="caution">
    <text evidence="6">The sequence shown here is derived from an EMBL/GenBank/DDBJ whole genome shotgun (WGS) entry which is preliminary data.</text>
</comment>
<keyword evidence="5" id="KW-0732">Signal</keyword>
<dbReference type="PANTHER" id="PTHR34135">
    <property type="entry name" value="LYSOZYME"/>
    <property type="match status" value="1"/>
</dbReference>
<dbReference type="InterPro" id="IPR018077">
    <property type="entry name" value="Glyco_hydro_fam25_subgr"/>
</dbReference>
<organism evidence="6 7">
    <name type="scientific">Mediterraneibacter butyricigenes</name>
    <dbReference type="NCBI Taxonomy" id="2316025"/>
    <lineage>
        <taxon>Bacteria</taxon>
        <taxon>Bacillati</taxon>
        <taxon>Bacillota</taxon>
        <taxon>Clostridia</taxon>
        <taxon>Lachnospirales</taxon>
        <taxon>Lachnospiraceae</taxon>
        <taxon>Mediterraneibacter</taxon>
    </lineage>
</organism>
<dbReference type="CDD" id="cd06414">
    <property type="entry name" value="GH25_LytC-like"/>
    <property type="match status" value="1"/>
</dbReference>
<dbReference type="GO" id="GO:0016052">
    <property type="term" value="P:carbohydrate catabolic process"/>
    <property type="evidence" value="ECO:0007669"/>
    <property type="project" value="TreeGrafter"/>
</dbReference>
<keyword evidence="3" id="KW-0326">Glycosidase</keyword>
<dbReference type="GO" id="GO:0009253">
    <property type="term" value="P:peptidoglycan catabolic process"/>
    <property type="evidence" value="ECO:0007669"/>
    <property type="project" value="InterPro"/>
</dbReference>
<dbReference type="SUPFAM" id="SSF51445">
    <property type="entry name" value="(Trans)glycosidases"/>
    <property type="match status" value="1"/>
</dbReference>
<dbReference type="RefSeq" id="WP_119297480.1">
    <property type="nucleotide sequence ID" value="NZ_BHGK01000001.1"/>
</dbReference>
<evidence type="ECO:0000256" key="5">
    <source>
        <dbReference type="SAM" id="SignalP"/>
    </source>
</evidence>
<evidence type="ECO:0000313" key="7">
    <source>
        <dbReference type="Proteomes" id="UP000265643"/>
    </source>
</evidence>
<dbReference type="InterPro" id="IPR006637">
    <property type="entry name" value="ChW"/>
</dbReference>
<accession>A0A391P291</accession>
<dbReference type="PANTHER" id="PTHR34135:SF2">
    <property type="entry name" value="LYSOZYME"/>
    <property type="match status" value="1"/>
</dbReference>
<protein>
    <recommendedName>
        <fullName evidence="8">Lysozyme</fullName>
    </recommendedName>
</protein>
<keyword evidence="2" id="KW-0378">Hydrolase</keyword>
<feature type="region of interest" description="Disordered" evidence="4">
    <location>
        <begin position="34"/>
        <end position="132"/>
    </location>
</feature>
<evidence type="ECO:0008006" key="8">
    <source>
        <dbReference type="Google" id="ProtNLM"/>
    </source>
</evidence>
<dbReference type="Proteomes" id="UP000265643">
    <property type="component" value="Unassembled WGS sequence"/>
</dbReference>
<proteinExistence type="inferred from homology"/>
<feature type="compositionally biased region" description="Polar residues" evidence="4">
    <location>
        <begin position="34"/>
        <end position="95"/>
    </location>
</feature>
<keyword evidence="7" id="KW-1185">Reference proteome</keyword>
<evidence type="ECO:0000256" key="2">
    <source>
        <dbReference type="ARBA" id="ARBA00022801"/>
    </source>
</evidence>
<feature type="chain" id="PRO_5038644487" description="Lysozyme" evidence="5">
    <location>
        <begin position="22"/>
        <end position="936"/>
    </location>
</feature>
<gene>
    <name evidence="6" type="ORF">KGMB01110_05320</name>
</gene>
<feature type="signal peptide" evidence="5">
    <location>
        <begin position="1"/>
        <end position="21"/>
    </location>
</feature>
<dbReference type="InterPro" id="IPR002053">
    <property type="entry name" value="Glyco_hydro_25"/>
</dbReference>
<evidence type="ECO:0000256" key="1">
    <source>
        <dbReference type="ARBA" id="ARBA00010646"/>
    </source>
</evidence>
<reference evidence="7" key="1">
    <citation type="submission" date="2018-09" db="EMBL/GenBank/DDBJ databases">
        <title>Draft Genome Sequence of Mediterraneibacter sp. KCTC 15684.</title>
        <authorList>
            <person name="Kim J.S."/>
            <person name="Han K.I."/>
            <person name="Suh M.K."/>
            <person name="Lee K.C."/>
            <person name="Eom M.K."/>
            <person name="Lee J.H."/>
            <person name="Park S.H."/>
            <person name="Kang S.W."/>
            <person name="Park J.E."/>
            <person name="Oh B.S."/>
            <person name="Yu S.Y."/>
            <person name="Choi S.H."/>
            <person name="Lee D.H."/>
            <person name="Yoon H."/>
            <person name="Kim B."/>
            <person name="Yang S.J."/>
            <person name="Lee J.S."/>
        </authorList>
    </citation>
    <scope>NUCLEOTIDE SEQUENCE [LARGE SCALE GENOMIC DNA]</scope>
    <source>
        <strain evidence="7">KCTC 15684</strain>
    </source>
</reference>
<dbReference type="AlphaFoldDB" id="A0A391P291"/>
<dbReference type="Pfam" id="PF01183">
    <property type="entry name" value="Glyco_hydro_25"/>
    <property type="match status" value="1"/>
</dbReference>
<dbReference type="GO" id="GO:0016998">
    <property type="term" value="P:cell wall macromolecule catabolic process"/>
    <property type="evidence" value="ECO:0007669"/>
    <property type="project" value="InterPro"/>
</dbReference>
<sequence>MKRTIVALLCASMVLTGFSGATVWAQESKNVAVQEETNQEAANSVTTDTEEGSQNTTQDPSQTSGQDQNTGDTQGSGQDQTTGENQETGKDQTSGGNAGNADASQTTGTEFTEDKDGNQTGEEGQTPETQDAKEEIAVAAEGASIRYQAHVQTYGWIKEVKDGKEEGTTGQSKRVESMKINVDSAVDGNVEYRAFIQEVGWTDWKSNGAEVGTTGQSKRLEALQVRLTGKLAEQYDVYYSVHAQTYGWLDWAKNGDTSGTVGLDKRLESVKIVLVAKGGQAPGATTTPKKIQDSIVYKSHVQTYGWQDWAANGALSGTTGLSKRVESLQIGVRSETDGGISFRAHVQGNGWTDWNNQNYGSVGTVGQSKRLEAIQLKLTGDLEQKYDVYYRVHCQTYGWLDWAKNGEMAGTSGYAKRIESIQIQLVPKGGAAPGATTRPSRELKGVSYDVYVEGKGWVQAENGAEAGTTGEGKRMEALRMYVGDGTYTGSIQYQTYVQTYGWRNLATAGNVSGAENSGKRMEALKINLTGELAKHYDVYYQVHVQTIGWLDWAKNGEVAGTYGQSKRIESIRVKLVAKGEAAPGSTNVPSYARNVSLTTFVQGVGWMKADGNGFSGTTGQSRRIEAFKLSVTDDRFKGGVKYQAYTQGTGWNTETGNGAEAGSANSGKRVEAIKLSLTDELAQHYHIYYRVYVQTYGWLGWAADGTEAGTAGLGKRVEMIQVLVIPKVLPAPGVLRDAYRGNAYGVDVSAYNGNVIWSSVKNAGNEFAMLRITTRNNQVDATFEQNYNQAIANGVRVGVYKYGYATTVAQAKAEAQSVIRTLNGRKLSFPVAYDVEDATQQVLGKEKLTQIIDAFQKEIENAGYKFMIYSNTNWLNNYIDMNHYADEDVWVARYRSFGLGHGYAGKGNVTIWQFTSKGSVPGISGYVDRNVAYKLY</sequence>
<comment type="similarity">
    <text evidence="1">Belongs to the glycosyl hydrolase 25 family.</text>
</comment>
<dbReference type="SMART" id="SM00728">
    <property type="entry name" value="ChW"/>
    <property type="match status" value="12"/>
</dbReference>
<feature type="compositionally biased region" description="Polar residues" evidence="4">
    <location>
        <begin position="118"/>
        <end position="129"/>
    </location>
</feature>